<feature type="transmembrane region" description="Helical" evidence="1">
    <location>
        <begin position="36"/>
        <end position="57"/>
    </location>
</feature>
<evidence type="ECO:0000313" key="3">
    <source>
        <dbReference type="Proteomes" id="UP001205740"/>
    </source>
</evidence>
<keyword evidence="3" id="KW-1185">Reference proteome</keyword>
<comment type="caution">
    <text evidence="2">The sequence shown here is derived from an EMBL/GenBank/DDBJ whole genome shotgun (WGS) entry which is preliminary data.</text>
</comment>
<proteinExistence type="predicted"/>
<dbReference type="Proteomes" id="UP001205740">
    <property type="component" value="Unassembled WGS sequence"/>
</dbReference>
<reference evidence="2 3" key="1">
    <citation type="submission" date="2022-06" db="EMBL/GenBank/DDBJ databases">
        <title>Genomic Encyclopedia of Archaeal and Bacterial Type Strains, Phase II (KMG-II): from individual species to whole genera.</title>
        <authorList>
            <person name="Goeker M."/>
        </authorList>
    </citation>
    <scope>NUCLEOTIDE SEQUENCE [LARGE SCALE GENOMIC DNA]</scope>
    <source>
        <strain evidence="2 3">DSM 45037</strain>
    </source>
</reference>
<organism evidence="2 3">
    <name type="scientific">Williamsia serinedens</name>
    <dbReference type="NCBI Taxonomy" id="391736"/>
    <lineage>
        <taxon>Bacteria</taxon>
        <taxon>Bacillati</taxon>
        <taxon>Actinomycetota</taxon>
        <taxon>Actinomycetes</taxon>
        <taxon>Mycobacteriales</taxon>
        <taxon>Nocardiaceae</taxon>
        <taxon>Williamsia</taxon>
    </lineage>
</organism>
<dbReference type="EMBL" id="JAMTCG010000004">
    <property type="protein sequence ID" value="MCP2161429.1"/>
    <property type="molecule type" value="Genomic_DNA"/>
</dbReference>
<sequence>MTPIRRVVQMWVGGAGLTVAVGLVALMAMVVGTPGWWLSLLLTSVVAAVALTVAVRVVRAPEAVVAVGAGVVVLAAAGGLVGVAAHERSDARSVDTTRAQVGQVGAATVCRVLERGSPERQAAALAAATGDLADRLRSGAAVLGGSEGRADCRPLQTGVTTASPAAAGVVALVEVTTDGASATRAVTAELRRVDGRWAVATLQVVR</sequence>
<feature type="transmembrane region" description="Helical" evidence="1">
    <location>
        <begin position="7"/>
        <end position="30"/>
    </location>
</feature>
<accession>A0ABT1H2G1</accession>
<keyword evidence="1" id="KW-0472">Membrane</keyword>
<evidence type="ECO:0000313" key="2">
    <source>
        <dbReference type="EMBL" id="MCP2161429.1"/>
    </source>
</evidence>
<dbReference type="RefSeq" id="WP_253654987.1">
    <property type="nucleotide sequence ID" value="NZ_BAAAOE010000002.1"/>
</dbReference>
<protein>
    <recommendedName>
        <fullName evidence="4">Mce-associated membrane protein</fullName>
    </recommendedName>
</protein>
<keyword evidence="1" id="KW-1133">Transmembrane helix</keyword>
<evidence type="ECO:0000256" key="1">
    <source>
        <dbReference type="SAM" id="Phobius"/>
    </source>
</evidence>
<gene>
    <name evidence="2" type="ORF">LX12_002624</name>
</gene>
<evidence type="ECO:0008006" key="4">
    <source>
        <dbReference type="Google" id="ProtNLM"/>
    </source>
</evidence>
<name>A0ABT1H2G1_9NOCA</name>
<keyword evidence="1" id="KW-0812">Transmembrane</keyword>
<feature type="transmembrane region" description="Helical" evidence="1">
    <location>
        <begin position="64"/>
        <end position="85"/>
    </location>
</feature>